<keyword evidence="2" id="KW-0325">Glycoprotein</keyword>
<keyword evidence="6" id="KW-1185">Reference proteome</keyword>
<sequence length="472" mass="49620">MIAKQIAQNVALALALLGAPLAAQAAAEIIIVNADGPGEGFNDPTPVLPIGGNTGTTLGQQRLNAFQFAADIWSKQLTSAVPIRIKSNFDPLTCDKDSATLGSAGALLINRDFAGAPRANTWYHGALSNKLLGADDFEGEPVIRARFNSNLGQANCLEGGGFYLGTDGKHGKLTDLVGVLLHEFGHGLGFSNLTNGQTGKQQSNIPSSWDHLLYDLTTQKTWAEMTDAERVASGINSRKLIWRGANVTQASPKVLQAAPELRISGMASVAGLYQIGTASFGPQITNNGPTSEVMPVVDQADGRGLACEPLSTSNAQAIRGKTALIDRGACTFSVKVKNAQLAGAVAVLVADHTAGSPPPGLSGDDPTITIPSVRITKDDGDKLKLALKNRSRNRSGIFAALGISATQRAGADEQGRLLMFAPNPYQPGSSVSHFDTSASPDLLMEPFNTESVKRNLDAPFDLTFPLLKDLGW</sequence>
<gene>
    <name evidence="5" type="ORF">HNQ59_003001</name>
</gene>
<dbReference type="RefSeq" id="WP_184040964.1">
    <property type="nucleotide sequence ID" value="NZ_JACHHY010000019.1"/>
</dbReference>
<dbReference type="CDD" id="cd04818">
    <property type="entry name" value="PA_subtilisin_1"/>
    <property type="match status" value="1"/>
</dbReference>
<organism evidence="5 6">
    <name type="scientific">Chitinivorax tropicus</name>
    <dbReference type="NCBI Taxonomy" id="714531"/>
    <lineage>
        <taxon>Bacteria</taxon>
        <taxon>Pseudomonadati</taxon>
        <taxon>Pseudomonadota</taxon>
        <taxon>Betaproteobacteria</taxon>
        <taxon>Chitinivorax</taxon>
    </lineage>
</organism>
<dbReference type="AlphaFoldDB" id="A0A840MTS2"/>
<reference evidence="5 6" key="1">
    <citation type="submission" date="2020-08" db="EMBL/GenBank/DDBJ databases">
        <title>Genomic Encyclopedia of Type Strains, Phase IV (KMG-IV): sequencing the most valuable type-strain genomes for metagenomic binning, comparative biology and taxonomic classification.</title>
        <authorList>
            <person name="Goeker M."/>
        </authorList>
    </citation>
    <scope>NUCLEOTIDE SEQUENCE [LARGE SCALE GENOMIC DNA]</scope>
    <source>
        <strain evidence="5 6">DSM 27165</strain>
    </source>
</reference>
<evidence type="ECO:0000256" key="3">
    <source>
        <dbReference type="SAM" id="SignalP"/>
    </source>
</evidence>
<evidence type="ECO:0000256" key="2">
    <source>
        <dbReference type="ARBA" id="ARBA00023180"/>
    </source>
</evidence>
<keyword evidence="1 3" id="KW-0732">Signal</keyword>
<accession>A0A840MTS2</accession>
<evidence type="ECO:0000313" key="6">
    <source>
        <dbReference type="Proteomes" id="UP000575898"/>
    </source>
</evidence>
<evidence type="ECO:0000313" key="5">
    <source>
        <dbReference type="EMBL" id="MBB5019693.1"/>
    </source>
</evidence>
<evidence type="ECO:0000256" key="1">
    <source>
        <dbReference type="ARBA" id="ARBA00022729"/>
    </source>
</evidence>
<evidence type="ECO:0000259" key="4">
    <source>
        <dbReference type="Pfam" id="PF02225"/>
    </source>
</evidence>
<dbReference type="InterPro" id="IPR003137">
    <property type="entry name" value="PA_domain"/>
</dbReference>
<protein>
    <recommendedName>
        <fullName evidence="4">PA domain-containing protein</fullName>
    </recommendedName>
</protein>
<dbReference type="PANTHER" id="PTHR22702:SF1">
    <property type="entry name" value="PROTEASE-ASSOCIATED DOMAIN-CONTAINING PROTEIN 1"/>
    <property type="match status" value="1"/>
</dbReference>
<feature type="signal peptide" evidence="3">
    <location>
        <begin position="1"/>
        <end position="25"/>
    </location>
</feature>
<feature type="domain" description="PA" evidence="4">
    <location>
        <begin position="295"/>
        <end position="383"/>
    </location>
</feature>
<dbReference type="PANTHER" id="PTHR22702">
    <property type="entry name" value="PROTEASE-ASSOCIATED DOMAIN-CONTAINING PROTEIN"/>
    <property type="match status" value="1"/>
</dbReference>
<feature type="chain" id="PRO_5033036933" description="PA domain-containing protein" evidence="3">
    <location>
        <begin position="26"/>
        <end position="472"/>
    </location>
</feature>
<dbReference type="EMBL" id="JACHHY010000019">
    <property type="protein sequence ID" value="MBB5019693.1"/>
    <property type="molecule type" value="Genomic_DNA"/>
</dbReference>
<dbReference type="SUPFAM" id="SSF52025">
    <property type="entry name" value="PA domain"/>
    <property type="match status" value="1"/>
</dbReference>
<proteinExistence type="predicted"/>
<dbReference type="Gene3D" id="3.50.30.30">
    <property type="match status" value="1"/>
</dbReference>
<dbReference type="InterPro" id="IPR046450">
    <property type="entry name" value="PA_dom_sf"/>
</dbReference>
<dbReference type="Pfam" id="PF02225">
    <property type="entry name" value="PA"/>
    <property type="match status" value="1"/>
</dbReference>
<comment type="caution">
    <text evidence="5">The sequence shown here is derived from an EMBL/GenBank/DDBJ whole genome shotgun (WGS) entry which is preliminary data.</text>
</comment>
<dbReference type="SUPFAM" id="SSF55486">
    <property type="entry name" value="Metalloproteases ('zincins'), catalytic domain"/>
    <property type="match status" value="1"/>
</dbReference>
<dbReference type="Proteomes" id="UP000575898">
    <property type="component" value="Unassembled WGS sequence"/>
</dbReference>
<name>A0A840MTS2_9PROT</name>